<evidence type="ECO:0000256" key="3">
    <source>
        <dbReference type="ARBA" id="ARBA00022630"/>
    </source>
</evidence>
<dbReference type="InterPro" id="IPR036188">
    <property type="entry name" value="FAD/NAD-bd_sf"/>
</dbReference>
<evidence type="ECO:0000256" key="4">
    <source>
        <dbReference type="ARBA" id="ARBA00022827"/>
    </source>
</evidence>
<dbReference type="PANTHER" id="PTHR11552">
    <property type="entry name" value="GLUCOSE-METHANOL-CHOLINE GMC OXIDOREDUCTASE"/>
    <property type="match status" value="1"/>
</dbReference>
<protein>
    <submittedName>
        <fullName evidence="8">Choline dehydrogenase-like flavoprotein</fullName>
    </submittedName>
</protein>
<reference evidence="8 9" key="1">
    <citation type="submission" date="2020-08" db="EMBL/GenBank/DDBJ databases">
        <title>Genomic Encyclopedia of Type Strains, Phase IV (KMG-IV): sequencing the most valuable type-strain genomes for metagenomic binning, comparative biology and taxonomic classification.</title>
        <authorList>
            <person name="Goeker M."/>
        </authorList>
    </citation>
    <scope>NUCLEOTIDE SEQUENCE [LARGE SCALE GENOMIC DNA]</scope>
    <source>
        <strain evidence="8 9">DSM 17507</strain>
    </source>
</reference>
<dbReference type="PROSITE" id="PS00623">
    <property type="entry name" value="GMC_OXRED_1"/>
    <property type="match status" value="1"/>
</dbReference>
<dbReference type="Gene3D" id="3.30.560.10">
    <property type="entry name" value="Glucose Oxidase, domain 3"/>
    <property type="match status" value="1"/>
</dbReference>
<evidence type="ECO:0000256" key="2">
    <source>
        <dbReference type="ARBA" id="ARBA00010790"/>
    </source>
</evidence>
<dbReference type="EMBL" id="JACHOA010000008">
    <property type="protein sequence ID" value="MBB4615478.1"/>
    <property type="molecule type" value="Genomic_DNA"/>
</dbReference>
<comment type="cofactor">
    <cofactor evidence="1">
        <name>FAD</name>
        <dbReference type="ChEBI" id="CHEBI:57692"/>
    </cofactor>
</comment>
<sequence length="536" mass="58384">MSNADFIIVGAGSAGCVLAERLSANPKVQVLLIEAGGRTKSALVNMPMGLGRTLMDKRLTSIFITEPDMGNGNQPAIWMRGRGLGGSSAINGMIYCRGHPEDYNSWARQGCPGWGWDQMGRVFKQMEDHTLGEGGKRGVGGPLHVSIQRHRSPLTEALLDAATTLGVPRADDANESDGETIGYSPVTIHKGRRWSSRDAFLRRAEKRPNLTIVIDTAIDRLLFDGTRVCGVVGRFNGLPVEYRTTGEVILAAGALATPKLLQLSGIGPAEELRSLGIEVKLDHPGVGRHMREHKIITTQVSLNQDYSHNSRLQGTGLLAETLRYFVSRSGVLATTYDINGFIKSRPDLPRPDAQVTFWSLSTKRNLAKIELEPHPGLNAMGYPARTTSEGSVLVRSANPDDAPIIKTNFLSTEHDRDVIIGTFRFFRSIFGHEKVAPMIKAETWPGPQVQSDDEILDAARADGNCQHAIGTCRMGDSNDAVLDARLRVKGVSGLRVMDCSVMPEQVTGNTNGPVMALAWRASEIFLEDWHSADRSS</sequence>
<dbReference type="PANTHER" id="PTHR11552:SF147">
    <property type="entry name" value="CHOLINE DEHYDROGENASE, MITOCHONDRIAL"/>
    <property type="match status" value="1"/>
</dbReference>
<dbReference type="Pfam" id="PF05199">
    <property type="entry name" value="GMC_oxred_C"/>
    <property type="match status" value="1"/>
</dbReference>
<dbReference type="InterPro" id="IPR007867">
    <property type="entry name" value="GMC_OxRtase_C"/>
</dbReference>
<evidence type="ECO:0000259" key="7">
    <source>
        <dbReference type="PROSITE" id="PS00624"/>
    </source>
</evidence>
<keyword evidence="9" id="KW-1185">Reference proteome</keyword>
<dbReference type="Pfam" id="PF00732">
    <property type="entry name" value="GMC_oxred_N"/>
    <property type="match status" value="1"/>
</dbReference>
<dbReference type="Gene3D" id="3.50.50.60">
    <property type="entry name" value="FAD/NAD(P)-binding domain"/>
    <property type="match status" value="1"/>
</dbReference>
<keyword evidence="3 5" id="KW-0285">Flavoprotein</keyword>
<dbReference type="OrthoDB" id="9785276at2"/>
<feature type="domain" description="Glucose-methanol-choline oxidoreductase N-terminal" evidence="7">
    <location>
        <begin position="253"/>
        <end position="267"/>
    </location>
</feature>
<evidence type="ECO:0000313" key="9">
    <source>
        <dbReference type="Proteomes" id="UP000538566"/>
    </source>
</evidence>
<evidence type="ECO:0000256" key="1">
    <source>
        <dbReference type="ARBA" id="ARBA00001974"/>
    </source>
</evidence>
<dbReference type="RefSeq" id="WP_144907285.1">
    <property type="nucleotide sequence ID" value="NZ_JACHOA010000008.1"/>
</dbReference>
<evidence type="ECO:0000259" key="6">
    <source>
        <dbReference type="PROSITE" id="PS00623"/>
    </source>
</evidence>
<dbReference type="InterPro" id="IPR000172">
    <property type="entry name" value="GMC_OxRdtase_N"/>
</dbReference>
<dbReference type="SUPFAM" id="SSF54373">
    <property type="entry name" value="FAD-linked reductases, C-terminal domain"/>
    <property type="match status" value="1"/>
</dbReference>
<proteinExistence type="inferred from homology"/>
<dbReference type="Proteomes" id="UP000538566">
    <property type="component" value="Unassembled WGS sequence"/>
</dbReference>
<dbReference type="AlphaFoldDB" id="A0A7W7AED8"/>
<dbReference type="PROSITE" id="PS00624">
    <property type="entry name" value="GMC_OXRED_2"/>
    <property type="match status" value="1"/>
</dbReference>
<organism evidence="8 9">
    <name type="scientific">Novosphingobium taihuense</name>
    <dbReference type="NCBI Taxonomy" id="260085"/>
    <lineage>
        <taxon>Bacteria</taxon>
        <taxon>Pseudomonadati</taxon>
        <taxon>Pseudomonadota</taxon>
        <taxon>Alphaproteobacteria</taxon>
        <taxon>Sphingomonadales</taxon>
        <taxon>Sphingomonadaceae</taxon>
        <taxon>Novosphingobium</taxon>
    </lineage>
</organism>
<accession>A0A7W7AED8</accession>
<gene>
    <name evidence="8" type="ORF">GGR37_003774</name>
</gene>
<comment type="similarity">
    <text evidence="2 5">Belongs to the GMC oxidoreductase family.</text>
</comment>
<dbReference type="SUPFAM" id="SSF51905">
    <property type="entry name" value="FAD/NAD(P)-binding domain"/>
    <property type="match status" value="1"/>
</dbReference>
<dbReference type="GO" id="GO:0016614">
    <property type="term" value="F:oxidoreductase activity, acting on CH-OH group of donors"/>
    <property type="evidence" value="ECO:0007669"/>
    <property type="project" value="InterPro"/>
</dbReference>
<dbReference type="InterPro" id="IPR012132">
    <property type="entry name" value="GMC_OxRdtase"/>
</dbReference>
<name>A0A7W7AED8_9SPHN</name>
<dbReference type="PIRSF" id="PIRSF000137">
    <property type="entry name" value="Alcohol_oxidase"/>
    <property type="match status" value="1"/>
</dbReference>
<dbReference type="GO" id="GO:0050660">
    <property type="term" value="F:flavin adenine dinucleotide binding"/>
    <property type="evidence" value="ECO:0007669"/>
    <property type="project" value="InterPro"/>
</dbReference>
<feature type="domain" description="Glucose-methanol-choline oxidoreductase N-terminal" evidence="6">
    <location>
        <begin position="81"/>
        <end position="104"/>
    </location>
</feature>
<evidence type="ECO:0000256" key="5">
    <source>
        <dbReference type="RuleBase" id="RU003968"/>
    </source>
</evidence>
<comment type="caution">
    <text evidence="8">The sequence shown here is derived from an EMBL/GenBank/DDBJ whole genome shotgun (WGS) entry which is preliminary data.</text>
</comment>
<keyword evidence="4 5" id="KW-0274">FAD</keyword>
<evidence type="ECO:0000313" key="8">
    <source>
        <dbReference type="EMBL" id="MBB4615478.1"/>
    </source>
</evidence>